<name>A0ABT7FH95_9RHOB</name>
<feature type="compositionally biased region" description="Basic and acidic residues" evidence="1">
    <location>
        <begin position="1"/>
        <end position="12"/>
    </location>
</feature>
<evidence type="ECO:0000259" key="2">
    <source>
        <dbReference type="Pfam" id="PF02514"/>
    </source>
</evidence>
<feature type="region of interest" description="Disordered" evidence="1">
    <location>
        <begin position="707"/>
        <end position="735"/>
    </location>
</feature>
<dbReference type="EC" id="6.6.1.2" evidence="3"/>
<comment type="caution">
    <text evidence="3">The sequence shown here is derived from an EMBL/GenBank/DDBJ whole genome shotgun (WGS) entry which is preliminary data.</text>
</comment>
<dbReference type="Pfam" id="PF02514">
    <property type="entry name" value="CobN-Mg_chel"/>
    <property type="match status" value="2"/>
</dbReference>
<dbReference type="EMBL" id="JASNJE010000020">
    <property type="protein sequence ID" value="MDK3074496.1"/>
    <property type="molecule type" value="Genomic_DNA"/>
</dbReference>
<dbReference type="InterPro" id="IPR003672">
    <property type="entry name" value="CobN/Mg_chltase"/>
</dbReference>
<dbReference type="NCBIfam" id="NF008973">
    <property type="entry name" value="PRK12321.1"/>
    <property type="match status" value="1"/>
</dbReference>
<evidence type="ECO:0000313" key="4">
    <source>
        <dbReference type="Proteomes" id="UP001227126"/>
    </source>
</evidence>
<dbReference type="RefSeq" id="WP_284486426.1">
    <property type="nucleotide sequence ID" value="NZ_JASNJE010000020.1"/>
</dbReference>
<sequence>MHVIFRESHGLEESETPTDLGQSPAELVVLSFSDSDLGAFAEAWHRGGGAEDGLPTLRLANLTALKHPLSVDTYVKATLEGAKGILIRLIGGVPYWTYGLQQVRALAEAKGIALAVLPADGRPDPRLDEVSTLPVSTLRRLAQLCDTGGVVASQVALAQMALAAGLYAGPVPGSKALPSMGAWSPARGVFQPEHGPKAGSRVLIAFYRSYLVAADTAPIEALIAGFEARGHEVLALYAPSLKAPEATAWLRERVSAFAPDAIVNATAFSGRAEGGSSPLDVGDVPVFQVALATSRRKAWAEAARGLSPADLAMHVVLPEVDGRIMGGVVSFKEPGKRDPKLEYSRFAHRAEAERIAATVARVGGWLHLARLAPQERRIALLLSTYPGKNWQMGHAVGLDAPASVEAILEDLSCGREDTHQPLTDALQTETASWPLAAYLAALADLPQSLRNALSTAWGAPEDDPDCHGAAFHFALTRRGNALVALQPERGTPHSRADDYHDLSRTPRHAYVAFYLWLQREVDVLIHIGAHGTLEWLPGKSVALSAECWPEALTGSLPVIYPFIVNDPGEAAQAKRRIGAVTLGHLPPPLKASGTPTRLARLEALLDEFSNADGLDPRRRDRLQASIRDEAQALGVEADLGLDTATSAADAITRIDRFVCDVKESQFGEGLHIWGRPARPGAPFETGASVQAERQSLLDALNGKRIAAGPSGSPYRGRTDVLPTGRNIYTTDPRSVPTRAAHAQGVKLAEELVRRHLQDEGDYPRGLIVDLWGSATMRTAGEEFAMALHLLGCKPVWDEGSERVSGIEVLPIAELDRPRLDVTLRVSGLFRDVFPALSALFSSAVRALTERDETPEWNPYAGREASPRVYGPAPGHFGLGMTAALEDYSEESRRAAGEAWLAASAWALDGEAVTRDAAGLHARVAGAEAFVHPQDLPETDLLLAADYAAHEAGFAAAQAVTGGKAALYHLDNTDPARPRARALPEEIARVVQARAANPAWIAGMRAHGFRGAAEIAATLDHMASFAHLAGVVAPHLFDLYHEATLGDAEVAAFLEEANPEALAAMKGRFRALLDAGLWQTRRNSVLAEPEPGE</sequence>
<reference evidence="3 4" key="1">
    <citation type="submission" date="2023-05" db="EMBL/GenBank/DDBJ databases">
        <title>Sedimentitalea sp. nov. JM2-8.</title>
        <authorList>
            <person name="Huang J."/>
        </authorList>
    </citation>
    <scope>NUCLEOTIDE SEQUENCE [LARGE SCALE GENOMIC DNA]</scope>
    <source>
        <strain evidence="3 4">JM2-8</strain>
    </source>
</reference>
<evidence type="ECO:0000256" key="1">
    <source>
        <dbReference type="SAM" id="MobiDB-lite"/>
    </source>
</evidence>
<dbReference type="GO" id="GO:0051116">
    <property type="term" value="F:cobaltochelatase activity"/>
    <property type="evidence" value="ECO:0007669"/>
    <property type="project" value="UniProtKB-EC"/>
</dbReference>
<dbReference type="CDD" id="cd10150">
    <property type="entry name" value="CobN_like"/>
    <property type="match status" value="1"/>
</dbReference>
<dbReference type="PANTHER" id="PTHR44119">
    <property type="entry name" value="MAGNESIUM-CHELATASE SUBUNIT CHLH, CHLOROPLASTIC"/>
    <property type="match status" value="1"/>
</dbReference>
<feature type="domain" description="CobN/magnesium chelatase" evidence="2">
    <location>
        <begin position="689"/>
        <end position="1082"/>
    </location>
</feature>
<dbReference type="Proteomes" id="UP001227126">
    <property type="component" value="Unassembled WGS sequence"/>
</dbReference>
<keyword evidence="3" id="KW-0436">Ligase</keyword>
<protein>
    <submittedName>
        <fullName evidence="3">Cobaltochelatase subunit CobN</fullName>
        <ecNumber evidence="3">6.6.1.2</ecNumber>
    </submittedName>
</protein>
<proteinExistence type="predicted"/>
<gene>
    <name evidence="3" type="primary">cobN</name>
    <name evidence="3" type="ORF">QO034_15465</name>
</gene>
<evidence type="ECO:0000313" key="3">
    <source>
        <dbReference type="EMBL" id="MDK3074496.1"/>
    </source>
</evidence>
<feature type="domain" description="CobN/magnesium chelatase" evidence="2">
    <location>
        <begin position="193"/>
        <end position="678"/>
    </location>
</feature>
<organism evidence="3 4">
    <name type="scientific">Sedimentitalea xiamensis</name>
    <dbReference type="NCBI Taxonomy" id="3050037"/>
    <lineage>
        <taxon>Bacteria</taxon>
        <taxon>Pseudomonadati</taxon>
        <taxon>Pseudomonadota</taxon>
        <taxon>Alphaproteobacteria</taxon>
        <taxon>Rhodobacterales</taxon>
        <taxon>Paracoccaceae</taxon>
        <taxon>Sedimentitalea</taxon>
    </lineage>
</organism>
<accession>A0ABT7FH95</accession>
<dbReference type="PANTHER" id="PTHR44119:SF4">
    <property type="entry name" value="AEROBIC COBALTOCHELATASE SUBUNIT COBN"/>
    <property type="match status" value="1"/>
</dbReference>
<feature type="region of interest" description="Disordered" evidence="1">
    <location>
        <begin position="1"/>
        <end position="21"/>
    </location>
</feature>
<keyword evidence="4" id="KW-1185">Reference proteome</keyword>